<name>A0ABS4YJ87_9MICO</name>
<gene>
    <name evidence="4" type="ORF">JOF44_001687</name>
</gene>
<comment type="caution">
    <text evidence="4">The sequence shown here is derived from an EMBL/GenBank/DDBJ whole genome shotgun (WGS) entry which is preliminary data.</text>
</comment>
<dbReference type="RefSeq" id="WP_209889742.1">
    <property type="nucleotide sequence ID" value="NZ_BAAAJV010000005.1"/>
</dbReference>
<feature type="transmembrane region" description="Helical" evidence="2">
    <location>
        <begin position="117"/>
        <end position="144"/>
    </location>
</feature>
<feature type="domain" description="DUF4190" evidence="3">
    <location>
        <begin position="118"/>
        <end position="182"/>
    </location>
</feature>
<reference evidence="4 5" key="1">
    <citation type="submission" date="2021-03" db="EMBL/GenBank/DDBJ databases">
        <title>Sequencing the genomes of 1000 actinobacteria strains.</title>
        <authorList>
            <person name="Klenk H.-P."/>
        </authorList>
    </citation>
    <scope>NUCLEOTIDE SEQUENCE [LARGE SCALE GENOMIC DNA]</scope>
    <source>
        <strain evidence="4 5">DSM 14564</strain>
    </source>
</reference>
<organism evidence="4 5">
    <name type="scientific">Brachybacterium fresconis</name>
    <dbReference type="NCBI Taxonomy" id="173363"/>
    <lineage>
        <taxon>Bacteria</taxon>
        <taxon>Bacillati</taxon>
        <taxon>Actinomycetota</taxon>
        <taxon>Actinomycetes</taxon>
        <taxon>Micrococcales</taxon>
        <taxon>Dermabacteraceae</taxon>
        <taxon>Brachybacterium</taxon>
    </lineage>
</organism>
<keyword evidence="2" id="KW-1133">Transmembrane helix</keyword>
<keyword evidence="2" id="KW-0472">Membrane</keyword>
<proteinExistence type="predicted"/>
<keyword evidence="5" id="KW-1185">Reference proteome</keyword>
<evidence type="ECO:0000313" key="5">
    <source>
        <dbReference type="Proteomes" id="UP000698222"/>
    </source>
</evidence>
<dbReference type="InterPro" id="IPR025241">
    <property type="entry name" value="DUF4190"/>
</dbReference>
<dbReference type="EMBL" id="JAGIOC010000001">
    <property type="protein sequence ID" value="MBP2408784.1"/>
    <property type="molecule type" value="Genomic_DNA"/>
</dbReference>
<dbReference type="Pfam" id="PF13828">
    <property type="entry name" value="DUF4190"/>
    <property type="match status" value="1"/>
</dbReference>
<feature type="compositionally biased region" description="Basic and acidic residues" evidence="1">
    <location>
        <begin position="7"/>
        <end position="24"/>
    </location>
</feature>
<feature type="transmembrane region" description="Helical" evidence="2">
    <location>
        <begin position="165"/>
        <end position="197"/>
    </location>
</feature>
<evidence type="ECO:0000313" key="4">
    <source>
        <dbReference type="EMBL" id="MBP2408784.1"/>
    </source>
</evidence>
<sequence length="200" mass="19739">MSMWDPTGHDGEDRDRGSEDRGRSPDPYAADGTWGQDPYATSSHGGDPYGAGSADPYGAGGGDPYGASGAGAYGGAFSSPSGPSAATSHGSVGPAYGPGPAWPASAPGYAPPLPTSAMALTGFIVGLVSLVLCTGLTAPIGLIFSILGMRETAPGAEPAQAGRGFAIAGLVISILGTLMLAAVVVYFIVVFGAAFYFSGT</sequence>
<keyword evidence="2" id="KW-0812">Transmembrane</keyword>
<dbReference type="Proteomes" id="UP000698222">
    <property type="component" value="Unassembled WGS sequence"/>
</dbReference>
<feature type="region of interest" description="Disordered" evidence="1">
    <location>
        <begin position="1"/>
        <end position="63"/>
    </location>
</feature>
<evidence type="ECO:0000256" key="2">
    <source>
        <dbReference type="SAM" id="Phobius"/>
    </source>
</evidence>
<protein>
    <recommendedName>
        <fullName evidence="3">DUF4190 domain-containing protein</fullName>
    </recommendedName>
</protein>
<accession>A0ABS4YJ87</accession>
<evidence type="ECO:0000259" key="3">
    <source>
        <dbReference type="Pfam" id="PF13828"/>
    </source>
</evidence>
<evidence type="ECO:0000256" key="1">
    <source>
        <dbReference type="SAM" id="MobiDB-lite"/>
    </source>
</evidence>